<evidence type="ECO:0000313" key="3">
    <source>
        <dbReference type="Proteomes" id="UP000718451"/>
    </source>
</evidence>
<dbReference type="NCBIfam" id="TIGR03915">
    <property type="entry name" value="SAM_7_link_chp"/>
    <property type="match status" value="1"/>
</dbReference>
<comment type="caution">
    <text evidence="2">The sequence shown here is derived from an EMBL/GenBank/DDBJ whole genome shotgun (WGS) entry which is preliminary data.</text>
</comment>
<dbReference type="Pfam" id="PF13566">
    <property type="entry name" value="DUF4130"/>
    <property type="match status" value="1"/>
</dbReference>
<reference evidence="2 3" key="1">
    <citation type="submission" date="2020-04" db="EMBL/GenBank/DDBJ databases">
        <authorList>
            <person name="Yoon J."/>
        </authorList>
    </citation>
    <scope>NUCLEOTIDE SEQUENCE [LARGE SCALE GENOMIC DNA]</scope>
    <source>
        <strain evidence="2 3">DJ-13</strain>
    </source>
</reference>
<dbReference type="InterPro" id="IPR025404">
    <property type="entry name" value="DUF4130"/>
</dbReference>
<feature type="domain" description="DUF4130" evidence="1">
    <location>
        <begin position="120"/>
        <end position="286"/>
    </location>
</feature>
<evidence type="ECO:0000313" key="2">
    <source>
        <dbReference type="EMBL" id="NKI32418.1"/>
    </source>
</evidence>
<dbReference type="EMBL" id="JAAWWL010000002">
    <property type="protein sequence ID" value="NKI32418.1"/>
    <property type="molecule type" value="Genomic_DNA"/>
</dbReference>
<dbReference type="InterPro" id="IPR023875">
    <property type="entry name" value="DNA_repair_put"/>
</dbReference>
<organism evidence="2 3">
    <name type="scientific">Croceivirga thetidis</name>
    <dbReference type="NCBI Taxonomy" id="2721623"/>
    <lineage>
        <taxon>Bacteria</taxon>
        <taxon>Pseudomonadati</taxon>
        <taxon>Bacteroidota</taxon>
        <taxon>Flavobacteriia</taxon>
        <taxon>Flavobacteriales</taxon>
        <taxon>Flavobacteriaceae</taxon>
        <taxon>Croceivirga</taxon>
    </lineage>
</organism>
<proteinExistence type="predicted"/>
<sequence length="290" mass="34391">MSSQAQLTFQQIKSRELEAKDSRLSSPSLAASYTNEKEVTLIYDGSFNGFLTAVFMAFEERLNIVDIQRNGQAQNGLFSETETVFTNVEKAKRVWNGVRKKSYNAISNIYFAFLSETEGVEMLCFDYIKKLMASKDKQKDYSDETMLYIAQLARKVGREKHRMEAFVRFQLTKDNIYFANIEPDFNVLPLISKHFRKRYADQQWLIYDVKRRYGIFYNLEGVEIVSLNLDEIHFNRTRKSKAFSDTEYNYQELWNNYFQSTNIKSRINRKLHTQHVPKRYWKYLSEKKVS</sequence>
<protein>
    <submittedName>
        <fullName evidence="2">DNA metabolism protein</fullName>
    </submittedName>
</protein>
<accession>A0ABX1GS10</accession>
<evidence type="ECO:0000259" key="1">
    <source>
        <dbReference type="Pfam" id="PF13566"/>
    </source>
</evidence>
<keyword evidence="3" id="KW-1185">Reference proteome</keyword>
<gene>
    <name evidence="2" type="ORF">HCU67_10720</name>
</gene>
<name>A0ABX1GS10_9FLAO</name>
<dbReference type="Proteomes" id="UP000718451">
    <property type="component" value="Unassembled WGS sequence"/>
</dbReference>